<dbReference type="CDD" id="cd05154">
    <property type="entry name" value="ACAD10_11_N-like"/>
    <property type="match status" value="1"/>
</dbReference>
<feature type="domain" description="Aminoglycoside phosphotransferase" evidence="1">
    <location>
        <begin position="42"/>
        <end position="277"/>
    </location>
</feature>
<dbReference type="PANTHER" id="PTHR47829:SF1">
    <property type="entry name" value="HAD FAMILY PHOSPHATASE"/>
    <property type="match status" value="1"/>
</dbReference>
<keyword evidence="2" id="KW-0808">Transferase</keyword>
<evidence type="ECO:0000313" key="2">
    <source>
        <dbReference type="EMBL" id="RIV75576.1"/>
    </source>
</evidence>
<dbReference type="GO" id="GO:0016740">
    <property type="term" value="F:transferase activity"/>
    <property type="evidence" value="ECO:0007669"/>
    <property type="project" value="UniProtKB-KW"/>
</dbReference>
<dbReference type="Pfam" id="PF01636">
    <property type="entry name" value="APH"/>
    <property type="match status" value="1"/>
</dbReference>
<name>A0A418NE28_9SPHN</name>
<comment type="caution">
    <text evidence="2">The sequence shown here is derived from an EMBL/GenBank/DDBJ whole genome shotgun (WGS) entry which is preliminary data.</text>
</comment>
<dbReference type="InterPro" id="IPR041726">
    <property type="entry name" value="ACAD10_11_N"/>
</dbReference>
<dbReference type="InterPro" id="IPR052898">
    <property type="entry name" value="ACAD10-like"/>
</dbReference>
<evidence type="ECO:0000259" key="1">
    <source>
        <dbReference type="Pfam" id="PF01636"/>
    </source>
</evidence>
<dbReference type="AlphaFoldDB" id="A0A418NE28"/>
<dbReference type="InterPro" id="IPR002575">
    <property type="entry name" value="Aminoglycoside_PTrfase"/>
</dbReference>
<dbReference type="Gene3D" id="3.90.1200.10">
    <property type="match status" value="1"/>
</dbReference>
<dbReference type="SUPFAM" id="SSF56112">
    <property type="entry name" value="Protein kinase-like (PK-like)"/>
    <property type="match status" value="1"/>
</dbReference>
<keyword evidence="3" id="KW-1185">Reference proteome</keyword>
<dbReference type="Gene3D" id="3.30.200.20">
    <property type="entry name" value="Phosphorylase Kinase, domain 1"/>
    <property type="match status" value="1"/>
</dbReference>
<accession>A0A418NE28</accession>
<dbReference type="Proteomes" id="UP000285092">
    <property type="component" value="Unassembled WGS sequence"/>
</dbReference>
<evidence type="ECO:0000313" key="3">
    <source>
        <dbReference type="Proteomes" id="UP000285092"/>
    </source>
</evidence>
<proteinExistence type="predicted"/>
<protein>
    <submittedName>
        <fullName evidence="2">Phosphotransferase family protein</fullName>
    </submittedName>
</protein>
<dbReference type="OrthoDB" id="3806873at2"/>
<dbReference type="EMBL" id="QXFK01000019">
    <property type="protein sequence ID" value="RIV75576.1"/>
    <property type="molecule type" value="Genomic_DNA"/>
</dbReference>
<dbReference type="PANTHER" id="PTHR47829">
    <property type="entry name" value="HYDROLASE, PUTATIVE (AFU_ORTHOLOGUE AFUA_1G12880)-RELATED"/>
    <property type="match status" value="1"/>
</dbReference>
<sequence length="356" mass="39998">MSSYSADAPSVSRVGDIDPEAARRLEQWMARHIDDHEGPVAVERFAGGQSNPTFRLGTPRRDYVLRRKPPGTLLRSAHAIEREYTVMSALGPHGFPVPRTFGLCEDESIIGSAFFLMELVEGRILWDPKLPGERPRDRRAIYDAQIDALVALHDFDPAEIGLATFGKPGNYFARQLTRWTKQYRSSEAPHDEHMEKLIDWLPETMPSEASARIVHGDYRIDNMVLRSDRPEIAALLDWELCTLGDPVADLTYYLMMWRMPPGERIAMDTVDFATAGIPTMEEALDRYLAESGRVLDRPIDWYIAFNLFRLAAILQGVARRAAQGQANNDRALSAQGRVGPLARAAWENARRAGAPV</sequence>
<dbReference type="InterPro" id="IPR011009">
    <property type="entry name" value="Kinase-like_dom_sf"/>
</dbReference>
<organism evidence="2 3">
    <name type="scientific">Pelagerythrobacter aerophilus</name>
    <dbReference type="NCBI Taxonomy" id="2306995"/>
    <lineage>
        <taxon>Bacteria</taxon>
        <taxon>Pseudomonadati</taxon>
        <taxon>Pseudomonadota</taxon>
        <taxon>Alphaproteobacteria</taxon>
        <taxon>Sphingomonadales</taxon>
        <taxon>Erythrobacteraceae</taxon>
        <taxon>Pelagerythrobacter</taxon>
    </lineage>
</organism>
<reference evidence="2 3" key="1">
    <citation type="submission" date="2018-08" db="EMBL/GenBank/DDBJ databases">
        <title>Altererythrobacter sp.Ery1 and Ery12, the genome sequencing of novel strains in genus Alterythrobacter.</title>
        <authorList>
            <person name="Cheng H."/>
            <person name="Wu Y.-H."/>
            <person name="Fang C."/>
            <person name="Xu X.-W."/>
        </authorList>
    </citation>
    <scope>NUCLEOTIDE SEQUENCE [LARGE SCALE GENOMIC DNA]</scope>
    <source>
        <strain evidence="2 3">Ery1</strain>
    </source>
</reference>
<gene>
    <name evidence="2" type="ORF">D2V04_14855</name>
</gene>